<accession>A0A645DJS7</accession>
<name>A0A645DJS7_9ZZZZ</name>
<dbReference type="GO" id="GO:0141100">
    <property type="term" value="F:tRNA (guanine(18)-2'-O)-methyltransferase activity"/>
    <property type="evidence" value="ECO:0007669"/>
    <property type="project" value="UniProtKB-EC"/>
</dbReference>
<keyword evidence="1 4" id="KW-0489">Methyltransferase</keyword>
<evidence type="ECO:0000313" key="4">
    <source>
        <dbReference type="EMBL" id="MPM89083.1"/>
    </source>
</evidence>
<dbReference type="InterPro" id="IPR029028">
    <property type="entry name" value="Alpha/beta_knot_MTases"/>
</dbReference>
<dbReference type="InterPro" id="IPR051259">
    <property type="entry name" value="rRNA_Methyltransferase"/>
</dbReference>
<dbReference type="SUPFAM" id="SSF75217">
    <property type="entry name" value="alpha/beta knot"/>
    <property type="match status" value="1"/>
</dbReference>
<dbReference type="Gene3D" id="3.40.1280.10">
    <property type="match status" value="1"/>
</dbReference>
<reference evidence="4" key="1">
    <citation type="submission" date="2019-08" db="EMBL/GenBank/DDBJ databases">
        <authorList>
            <person name="Kucharzyk K."/>
            <person name="Murdoch R.W."/>
            <person name="Higgins S."/>
            <person name="Loffler F."/>
        </authorList>
    </citation>
    <scope>NUCLEOTIDE SEQUENCE</scope>
</reference>
<evidence type="ECO:0000256" key="1">
    <source>
        <dbReference type="ARBA" id="ARBA00022603"/>
    </source>
</evidence>
<dbReference type="Pfam" id="PF00588">
    <property type="entry name" value="SpoU_methylase"/>
    <property type="match status" value="1"/>
</dbReference>
<dbReference type="InterPro" id="IPR029026">
    <property type="entry name" value="tRNA_m1G_MTases_N"/>
</dbReference>
<dbReference type="EMBL" id="VSSQ01036576">
    <property type="protein sequence ID" value="MPM89083.1"/>
    <property type="molecule type" value="Genomic_DNA"/>
</dbReference>
<dbReference type="InterPro" id="IPR001537">
    <property type="entry name" value="SpoU_MeTrfase"/>
</dbReference>
<dbReference type="EC" id="2.1.1.34" evidence="4"/>
<keyword evidence="2 4" id="KW-0808">Transferase</keyword>
<sequence length="98" mass="10732">MGSNYHIPLWQADLSQELVKLREQGFNLICGHLRGSETLPDPGEKCVIVIGNEAKGVDDSISALCTLYRLPLYGFAESLNASVAAGIIIYELAKEMHK</sequence>
<dbReference type="GO" id="GO:0003723">
    <property type="term" value="F:RNA binding"/>
    <property type="evidence" value="ECO:0007669"/>
    <property type="project" value="InterPro"/>
</dbReference>
<evidence type="ECO:0000259" key="3">
    <source>
        <dbReference type="Pfam" id="PF00588"/>
    </source>
</evidence>
<protein>
    <submittedName>
        <fullName evidence="4">tRNA (Guanosine(18)-2'-O)-methyltransferase</fullName>
        <ecNumber evidence="4">2.1.1.34</ecNumber>
    </submittedName>
</protein>
<organism evidence="4">
    <name type="scientific">bioreactor metagenome</name>
    <dbReference type="NCBI Taxonomy" id="1076179"/>
    <lineage>
        <taxon>unclassified sequences</taxon>
        <taxon>metagenomes</taxon>
        <taxon>ecological metagenomes</taxon>
    </lineage>
</organism>
<dbReference type="GO" id="GO:0006396">
    <property type="term" value="P:RNA processing"/>
    <property type="evidence" value="ECO:0007669"/>
    <property type="project" value="InterPro"/>
</dbReference>
<dbReference type="CDD" id="cd18095">
    <property type="entry name" value="SpoU-like_rRNA-MTase"/>
    <property type="match status" value="1"/>
</dbReference>
<evidence type="ECO:0000256" key="2">
    <source>
        <dbReference type="ARBA" id="ARBA00022679"/>
    </source>
</evidence>
<dbReference type="GO" id="GO:0032259">
    <property type="term" value="P:methylation"/>
    <property type="evidence" value="ECO:0007669"/>
    <property type="project" value="UniProtKB-KW"/>
</dbReference>
<comment type="caution">
    <text evidence="4">The sequence shown here is derived from an EMBL/GenBank/DDBJ whole genome shotgun (WGS) entry which is preliminary data.</text>
</comment>
<dbReference type="PANTHER" id="PTHR43191">
    <property type="entry name" value="RRNA METHYLTRANSFERASE 3"/>
    <property type="match status" value="1"/>
</dbReference>
<proteinExistence type="predicted"/>
<dbReference type="PANTHER" id="PTHR43191:SF2">
    <property type="entry name" value="RRNA METHYLTRANSFERASE 3, MITOCHONDRIAL"/>
    <property type="match status" value="1"/>
</dbReference>
<gene>
    <name evidence="4" type="primary">trmH_10</name>
    <name evidence="4" type="ORF">SDC9_136191</name>
</gene>
<dbReference type="AlphaFoldDB" id="A0A645DJS7"/>
<feature type="domain" description="tRNA/rRNA methyltransferase SpoU type" evidence="3">
    <location>
        <begin position="1"/>
        <end position="90"/>
    </location>
</feature>